<feature type="region of interest" description="Disordered" evidence="1">
    <location>
        <begin position="1083"/>
        <end position="1103"/>
    </location>
</feature>
<evidence type="ECO:0000256" key="1">
    <source>
        <dbReference type="SAM" id="MobiDB-lite"/>
    </source>
</evidence>
<feature type="compositionally biased region" description="Basic and acidic residues" evidence="1">
    <location>
        <begin position="703"/>
        <end position="721"/>
    </location>
</feature>
<sequence>MMQWSQGSQQAQNPESMDYKKRFVSCRHVLLSICLMLTAHEANGGLSDYLFVFTKGNRLFNAISVNYAGITRRTFTLGGEESFIIAEEIRLNGLTGRLRVTATDYATHFIFLTPAGRAAIAANPDAISQAEALSFIPSQDYYPLFGTVGTLLSNISTTRSESYDQLKAQLPGAIYINPSISMSTAGAGEHDFTPTNDVLVLTFNNTDKTSEPDPINSPVVVGRVLASGSYRLTVRIGQLVEPFIFRVPPQLILNPVASFYVPSPTLAVPAPKPRWIPPVKDAQREQSEEASQDNERTDVDIAMAVYFYPGQSRHAGSGTHPVNQANTDIILVQRSGPAEPINLNSPSEENGASQEITTIEFSVFSMHSAVLAAMKKRRENQSSAPEVKLSLQAARRKMKDTVAHLKGYQAELADFSDETKDVSLMNTKDLEQLVNYTRLLIHLHSDYIASGKMTHRKLINTVDEALLYSRIITVWFLHRLKSESLVTSGGLESIDVLPAQLLAELCDGLQPTKPKLKTLKYNEEQIQALLDQACTLVLKMVVNLANTYKNKQPAFTLAVANAWQDLRRVVSFLAEHSLFDLGMVPLSAWSAKYELSIIATEMGDIDTLLLLMQLTEEQLSDAGPEHFIEIQLLFDGTLRILVNILQQMELPSANFTSFIKSAKLLKLDTAPLENAIEKRKQDNARFLAKQSEKIKQNGDIWTEEEKRKSDRLRQKMQDNQKKAQRLRKKRHQAAKQHGKKPEPQSPALSTATTNDPSSEINTTEQDSRQSLYEQGRQAFTEERYKDALRDYMEVLSMTSDPLQRARIMSSIADCYFFWGNSASRLRGLLAKAYDYYEDAEWAVLSGNYPKLDKDDFFKLVRTIIATINDDLIESVRQAYRWHVEAIDELHGIKEEKKVNYDAGEVEELLNLLILEAEDQDNLASSIKDGVITLNKASDLRRQAINNKKPEQRQSQREEEKKVLKQLSHLQEKVTSQAVRRKGKGQAAQKQKPVKAEPSSSIETELQKLETGEASYQLQLSEVLEGFREGAKRAMEIKRYWKKKTQRNELSASGVSASGASQASPPSGIIPIKLSNPVMSKPFESNREYPEGHKGGVRSHSCSYGDDPQRRILDSNGCAIGDFESAIGISHDLSQNQLNELLYASGVRGYEVVNVPYNHWCMFEAIERWLNLLSERDNSVNNPGEGFELFYRLAHRAKMMANYDPDDEELNQIAATFLVDGPGQQAWGTTEILHRLIAPVLNLSTLVLAVDFSEESPVLTGTLYSDNVISQVAPEVIGSTINWNNTITLLHINNHWQAVLPVAGFVEPAPTGGNATDTTESEQLPPIDEGQGVHRLEILTPETPLSLGQ</sequence>
<feature type="compositionally biased region" description="Basic residues" evidence="1">
    <location>
        <begin position="722"/>
        <end position="738"/>
    </location>
</feature>
<feature type="compositionally biased region" description="Low complexity" evidence="1">
    <location>
        <begin position="1050"/>
        <end position="1066"/>
    </location>
</feature>
<feature type="compositionally biased region" description="Polar residues" evidence="1">
    <location>
        <begin position="1312"/>
        <end position="1321"/>
    </location>
</feature>
<accession>A0ABV2SBA3</accession>
<reference evidence="2 3" key="1">
    <citation type="submission" date="2024-06" db="EMBL/GenBank/DDBJ databases">
        <title>Genomic Encyclopedia of Type Strains, Phase V (KMG-V): Genome sequencing to study the core and pangenomes of soil and plant-associated prokaryotes.</title>
        <authorList>
            <person name="Whitman W."/>
        </authorList>
    </citation>
    <scope>NUCLEOTIDE SEQUENCE [LARGE SCALE GENOMIC DNA]</scope>
    <source>
        <strain evidence="2 3">NE40</strain>
    </source>
</reference>
<feature type="compositionally biased region" description="Polar residues" evidence="1">
    <location>
        <begin position="746"/>
        <end position="771"/>
    </location>
</feature>
<evidence type="ECO:0008006" key="4">
    <source>
        <dbReference type="Google" id="ProtNLM"/>
    </source>
</evidence>
<feature type="region of interest" description="Disordered" evidence="1">
    <location>
        <begin position="698"/>
        <end position="771"/>
    </location>
</feature>
<comment type="caution">
    <text evidence="2">The sequence shown here is derived from an EMBL/GenBank/DDBJ whole genome shotgun (WGS) entry which is preliminary data.</text>
</comment>
<feature type="compositionally biased region" description="Basic and acidic residues" evidence="1">
    <location>
        <begin position="1083"/>
        <end position="1093"/>
    </location>
</feature>
<feature type="region of interest" description="Disordered" evidence="1">
    <location>
        <begin position="1047"/>
        <end position="1069"/>
    </location>
</feature>
<gene>
    <name evidence="2" type="ORF">V5J35_000239</name>
</gene>
<name>A0ABV2SBA3_9GAMM</name>
<dbReference type="RefSeq" id="WP_354009512.1">
    <property type="nucleotide sequence ID" value="NZ_JBEWTA010000001.1"/>
</dbReference>
<dbReference type="Proteomes" id="UP001549366">
    <property type="component" value="Unassembled WGS sequence"/>
</dbReference>
<proteinExistence type="predicted"/>
<organism evidence="2 3">
    <name type="scientific">Endozoicomonas lisbonensis</name>
    <dbReference type="NCBI Taxonomy" id="3120522"/>
    <lineage>
        <taxon>Bacteria</taxon>
        <taxon>Pseudomonadati</taxon>
        <taxon>Pseudomonadota</taxon>
        <taxon>Gammaproteobacteria</taxon>
        <taxon>Oceanospirillales</taxon>
        <taxon>Endozoicomonadaceae</taxon>
        <taxon>Endozoicomonas</taxon>
    </lineage>
</organism>
<feature type="compositionally biased region" description="Basic and acidic residues" evidence="1">
    <location>
        <begin position="281"/>
        <end position="295"/>
    </location>
</feature>
<feature type="region of interest" description="Disordered" evidence="1">
    <location>
        <begin position="971"/>
        <end position="1002"/>
    </location>
</feature>
<keyword evidence="3" id="KW-1185">Reference proteome</keyword>
<feature type="region of interest" description="Disordered" evidence="1">
    <location>
        <begin position="1308"/>
        <end position="1331"/>
    </location>
</feature>
<feature type="region of interest" description="Disordered" evidence="1">
    <location>
        <begin position="271"/>
        <end position="295"/>
    </location>
</feature>
<protein>
    <recommendedName>
        <fullName evidence="4">OTU domain-containing protein</fullName>
    </recommendedName>
</protein>
<evidence type="ECO:0000313" key="3">
    <source>
        <dbReference type="Proteomes" id="UP001549366"/>
    </source>
</evidence>
<evidence type="ECO:0000313" key="2">
    <source>
        <dbReference type="EMBL" id="MET4755047.1"/>
    </source>
</evidence>
<dbReference type="EMBL" id="JBEWTB010000002">
    <property type="protein sequence ID" value="MET4755047.1"/>
    <property type="molecule type" value="Genomic_DNA"/>
</dbReference>